<proteinExistence type="predicted"/>
<protein>
    <submittedName>
        <fullName evidence="1">Uncharacterized protein</fullName>
    </submittedName>
</protein>
<gene>
    <name evidence="1" type="ORF">V144x_27350</name>
</gene>
<sequence length="121" mass="12487">MKTECITQNVGFVRSDLLSLYRIRPRCAAAAINVAAGWTAGCVAAAAACALVANNNFDTCVGNQNILYVNCINKATGDYNDAIAADAAVATCYADADSAYADCLTAATDAYNACLDACPVE</sequence>
<dbReference type="Proteomes" id="UP000318704">
    <property type="component" value="Chromosome"/>
</dbReference>
<dbReference type="AlphaFoldDB" id="A0A517VW86"/>
<name>A0A517VW86_9PLAN</name>
<dbReference type="EMBL" id="CP037920">
    <property type="protein sequence ID" value="QDT97263.1"/>
    <property type="molecule type" value="Genomic_DNA"/>
</dbReference>
<organism evidence="1 2">
    <name type="scientific">Gimesia aquarii</name>
    <dbReference type="NCBI Taxonomy" id="2527964"/>
    <lineage>
        <taxon>Bacteria</taxon>
        <taxon>Pseudomonadati</taxon>
        <taxon>Planctomycetota</taxon>
        <taxon>Planctomycetia</taxon>
        <taxon>Planctomycetales</taxon>
        <taxon>Planctomycetaceae</taxon>
        <taxon>Gimesia</taxon>
    </lineage>
</organism>
<dbReference type="RefSeq" id="WP_144985632.1">
    <property type="nucleotide sequence ID" value="NZ_CP037920.1"/>
</dbReference>
<accession>A0A517VW86</accession>
<evidence type="ECO:0000313" key="1">
    <source>
        <dbReference type="EMBL" id="QDT97263.1"/>
    </source>
</evidence>
<evidence type="ECO:0000313" key="2">
    <source>
        <dbReference type="Proteomes" id="UP000318704"/>
    </source>
</evidence>
<dbReference type="KEGG" id="gaw:V144x_27350"/>
<reference evidence="1 2" key="1">
    <citation type="submission" date="2019-03" db="EMBL/GenBank/DDBJ databases">
        <title>Deep-cultivation of Planctomycetes and their phenomic and genomic characterization uncovers novel biology.</title>
        <authorList>
            <person name="Wiegand S."/>
            <person name="Jogler M."/>
            <person name="Boedeker C."/>
            <person name="Pinto D."/>
            <person name="Vollmers J."/>
            <person name="Rivas-Marin E."/>
            <person name="Kohn T."/>
            <person name="Peeters S.H."/>
            <person name="Heuer A."/>
            <person name="Rast P."/>
            <person name="Oberbeckmann S."/>
            <person name="Bunk B."/>
            <person name="Jeske O."/>
            <person name="Meyerdierks A."/>
            <person name="Storesund J.E."/>
            <person name="Kallscheuer N."/>
            <person name="Luecker S."/>
            <person name="Lage O.M."/>
            <person name="Pohl T."/>
            <person name="Merkel B.J."/>
            <person name="Hornburger P."/>
            <person name="Mueller R.-W."/>
            <person name="Bruemmer F."/>
            <person name="Labrenz M."/>
            <person name="Spormann A.M."/>
            <person name="Op den Camp H."/>
            <person name="Overmann J."/>
            <person name="Amann R."/>
            <person name="Jetten M.S.M."/>
            <person name="Mascher T."/>
            <person name="Medema M.H."/>
            <person name="Devos D.P."/>
            <person name="Kaster A.-K."/>
            <person name="Ovreas L."/>
            <person name="Rohde M."/>
            <person name="Galperin M.Y."/>
            <person name="Jogler C."/>
        </authorList>
    </citation>
    <scope>NUCLEOTIDE SEQUENCE [LARGE SCALE GENOMIC DNA]</scope>
    <source>
        <strain evidence="1 2">V144</strain>
    </source>
</reference>